<dbReference type="SUPFAM" id="SSF48264">
    <property type="entry name" value="Cytochrome P450"/>
    <property type="match status" value="1"/>
</dbReference>
<evidence type="ECO:0000256" key="4">
    <source>
        <dbReference type="ARBA" id="ARBA00023002"/>
    </source>
</evidence>
<keyword evidence="5 6" id="KW-0408">Iron</keyword>
<keyword evidence="6" id="KW-0503">Monooxygenase</keyword>
<keyword evidence="4 6" id="KW-0560">Oxidoreductase</keyword>
<evidence type="ECO:0000313" key="9">
    <source>
        <dbReference type="Proteomes" id="UP001610446"/>
    </source>
</evidence>
<comment type="caution">
    <text evidence="8">The sequence shown here is derived from an EMBL/GenBank/DDBJ whole genome shotgun (WGS) entry which is preliminary data.</text>
</comment>
<protein>
    <submittedName>
        <fullName evidence="8">Cytochrome P450</fullName>
    </submittedName>
</protein>
<dbReference type="EMBL" id="JBFXLU010000238">
    <property type="protein sequence ID" value="KAL2833611.1"/>
    <property type="molecule type" value="Genomic_DNA"/>
</dbReference>
<sequence>MPPALSITYILVLLSLILVLLYPFHQALRLLAAHRKAQSLGLPIFHLHTLPVSVLWQITSRQHRFLLSLLPFNLALRFDWFALWDPEWRLVGKHRRLHAKYGDMFVIVSPGNVSLEIADANVATQIMERSKCDFGKPRWPYAVLNIFGENVLSSDGATWRRHRKAVASQFTSSIHAQVWSKSVILTRELLNFRLNNADSSSTMTLISDIDSLALRILVSVAFGVPAHLWDGSQQHQHRLEHLQSITRQGKGSLQFSVSLQKVITNLTKLVVLSEQVMRIGPQSWRELNWAQNHVRKSLEHIVEEETELQRQQTRNDTAGTGDDEPCTIISKLVKLGVSSGHDTVIKKELEASVSLSKDEIVGNAFVLALAGTSSTADSLKYSIVHMAMYPDIQEWMIQDIDAAFEDVADDEWEMTALVPRLIAPLCVMMETLRHFPAATGLNKTTDAQIQTVILEDSSPFVIPPHTRVDISVSGLHFNPKYWGPRATEYRPQNWDARCECHWTGTQTADGNGIHGHPQSDIFETEPSGSSSPAALIRIPRRGSYLPWSDGGRGCLGKRFSQIEFLAVMTVIFRAYRVELAVEEGMDWNGARMRAQRVLDGSLTLPTLTMQQPVPLRFVRRDL</sequence>
<evidence type="ECO:0000256" key="6">
    <source>
        <dbReference type="RuleBase" id="RU000461"/>
    </source>
</evidence>
<keyword evidence="7" id="KW-0812">Transmembrane</keyword>
<evidence type="ECO:0000256" key="5">
    <source>
        <dbReference type="ARBA" id="ARBA00023004"/>
    </source>
</evidence>
<evidence type="ECO:0000256" key="3">
    <source>
        <dbReference type="ARBA" id="ARBA00022723"/>
    </source>
</evidence>
<dbReference type="PRINTS" id="PR00463">
    <property type="entry name" value="EP450I"/>
</dbReference>
<dbReference type="PROSITE" id="PS00086">
    <property type="entry name" value="CYTOCHROME_P450"/>
    <property type="match status" value="1"/>
</dbReference>
<evidence type="ECO:0000256" key="7">
    <source>
        <dbReference type="SAM" id="Phobius"/>
    </source>
</evidence>
<keyword evidence="9" id="KW-1185">Reference proteome</keyword>
<proteinExistence type="inferred from homology"/>
<feature type="transmembrane region" description="Helical" evidence="7">
    <location>
        <begin position="40"/>
        <end position="59"/>
    </location>
</feature>
<accession>A0ABR4J0S4</accession>
<keyword evidence="6" id="KW-0349">Heme</keyword>
<dbReference type="Gene3D" id="1.10.630.10">
    <property type="entry name" value="Cytochrome P450"/>
    <property type="match status" value="1"/>
</dbReference>
<keyword evidence="3 6" id="KW-0479">Metal-binding</keyword>
<name>A0ABR4J0S4_9EURO</name>
<organism evidence="8 9">
    <name type="scientific">Aspergillus pseudoustus</name>
    <dbReference type="NCBI Taxonomy" id="1810923"/>
    <lineage>
        <taxon>Eukaryota</taxon>
        <taxon>Fungi</taxon>
        <taxon>Dikarya</taxon>
        <taxon>Ascomycota</taxon>
        <taxon>Pezizomycotina</taxon>
        <taxon>Eurotiomycetes</taxon>
        <taxon>Eurotiomycetidae</taxon>
        <taxon>Eurotiales</taxon>
        <taxon>Aspergillaceae</taxon>
        <taxon>Aspergillus</taxon>
        <taxon>Aspergillus subgen. Nidulantes</taxon>
    </lineage>
</organism>
<gene>
    <name evidence="8" type="ORF">BJY01DRAFT_253410</name>
</gene>
<reference evidence="8 9" key="1">
    <citation type="submission" date="2024-07" db="EMBL/GenBank/DDBJ databases">
        <title>Section-level genome sequencing and comparative genomics of Aspergillus sections Usti and Cavernicolus.</title>
        <authorList>
            <consortium name="Lawrence Berkeley National Laboratory"/>
            <person name="Nybo J.L."/>
            <person name="Vesth T.C."/>
            <person name="Theobald S."/>
            <person name="Frisvad J.C."/>
            <person name="Larsen T.O."/>
            <person name="Kjaerboelling I."/>
            <person name="Rothschild-Mancinelli K."/>
            <person name="Lyhne E.K."/>
            <person name="Kogle M.E."/>
            <person name="Barry K."/>
            <person name="Clum A."/>
            <person name="Na H."/>
            <person name="Ledsgaard L."/>
            <person name="Lin J."/>
            <person name="Lipzen A."/>
            <person name="Kuo A."/>
            <person name="Riley R."/>
            <person name="Mondo S."/>
            <person name="Labutti K."/>
            <person name="Haridas S."/>
            <person name="Pangalinan J."/>
            <person name="Salamov A.A."/>
            <person name="Simmons B.A."/>
            <person name="Magnuson J.K."/>
            <person name="Chen J."/>
            <person name="Drula E."/>
            <person name="Henrissat B."/>
            <person name="Wiebenga A."/>
            <person name="Lubbers R.J."/>
            <person name="Gomes A.C."/>
            <person name="Makela M.R."/>
            <person name="Stajich J."/>
            <person name="Grigoriev I.V."/>
            <person name="Mortensen U.H."/>
            <person name="De Vries R.P."/>
            <person name="Baker S.E."/>
            <person name="Andersen M.R."/>
        </authorList>
    </citation>
    <scope>NUCLEOTIDE SEQUENCE [LARGE SCALE GENOMIC DNA]</scope>
    <source>
        <strain evidence="8 9">CBS 123904</strain>
    </source>
</reference>
<dbReference type="Pfam" id="PF00067">
    <property type="entry name" value="p450"/>
    <property type="match status" value="1"/>
</dbReference>
<feature type="transmembrane region" description="Helical" evidence="7">
    <location>
        <begin position="6"/>
        <end position="28"/>
    </location>
</feature>
<comment type="cofactor">
    <cofactor evidence="1">
        <name>heme</name>
        <dbReference type="ChEBI" id="CHEBI:30413"/>
    </cofactor>
</comment>
<dbReference type="PANTHER" id="PTHR24305">
    <property type="entry name" value="CYTOCHROME P450"/>
    <property type="match status" value="1"/>
</dbReference>
<dbReference type="InterPro" id="IPR017972">
    <property type="entry name" value="Cyt_P450_CS"/>
</dbReference>
<dbReference type="Proteomes" id="UP001610446">
    <property type="component" value="Unassembled WGS sequence"/>
</dbReference>
<dbReference type="InterPro" id="IPR002401">
    <property type="entry name" value="Cyt_P450_E_grp-I"/>
</dbReference>
<evidence type="ECO:0000256" key="1">
    <source>
        <dbReference type="ARBA" id="ARBA00001971"/>
    </source>
</evidence>
<dbReference type="InterPro" id="IPR001128">
    <property type="entry name" value="Cyt_P450"/>
</dbReference>
<dbReference type="InterPro" id="IPR050121">
    <property type="entry name" value="Cytochrome_P450_monoxygenase"/>
</dbReference>
<dbReference type="InterPro" id="IPR036396">
    <property type="entry name" value="Cyt_P450_sf"/>
</dbReference>
<evidence type="ECO:0000256" key="2">
    <source>
        <dbReference type="ARBA" id="ARBA00010617"/>
    </source>
</evidence>
<keyword evidence="7" id="KW-0472">Membrane</keyword>
<evidence type="ECO:0000313" key="8">
    <source>
        <dbReference type="EMBL" id="KAL2833611.1"/>
    </source>
</evidence>
<keyword evidence="7" id="KW-1133">Transmembrane helix</keyword>
<comment type="similarity">
    <text evidence="2 6">Belongs to the cytochrome P450 family.</text>
</comment>
<dbReference type="PANTHER" id="PTHR24305:SF166">
    <property type="entry name" value="CYTOCHROME P450 12A4, MITOCHONDRIAL-RELATED"/>
    <property type="match status" value="1"/>
</dbReference>